<dbReference type="GO" id="GO:0006357">
    <property type="term" value="P:regulation of transcription by RNA polymerase II"/>
    <property type="evidence" value="ECO:0007669"/>
    <property type="project" value="TreeGrafter"/>
</dbReference>
<gene>
    <name evidence="4" type="ORF">QN277_029224</name>
</gene>
<protein>
    <submittedName>
        <fullName evidence="4">Uncharacterized protein</fullName>
    </submittedName>
</protein>
<evidence type="ECO:0000259" key="2">
    <source>
        <dbReference type="Pfam" id="PF12090"/>
    </source>
</evidence>
<sequence>MGVSFEVARVGTRYKPKLLPIDDNKAEEPPPANDSQPRIVEIGAEFIDDSNKKHKNVLHSTSEELEVSFSLNLFKDGFSIGKGNEFPSDVSKQLLPYDRASETLFSAIEYGWLPGDMLDDIPCKYVNGALMCEIRDYRHIFPYKEGHTLSAANVPIVHKLTLELCMETVVKDILSVSNDSWTYKDLLEVESCIIKALQPDLHLNPEPLGGVLFDKPRRKKLDLGIAWSWKKRKLSDEPMQGLPIRNLNLVNHASCTRKYKPQCGPLEKEKSTSSMQENVSSCYCSPQGINSALDYSSPSNALMVPKTPNFVDVPNQPLANDDDGMTIGNSIVPLENNICNKQSTKGIPYKKPKQEPSDLPKLQLVGSQVSIAPQGPEQQGVENGLQEQFNVDKILCESKKRKFHFPRSTHDDPMMLKGIQNHQIRAPSVKQEPAETSGCHTDVFCMNSSIGPSNLYNSKQQFLLKPLTVNSASIRSNHMDQSFDKCLKNGNAPQKRKISQNVQATAADGSLLTTQNSNSLQRKAAVTAERKNSRSRGLKAEMADSVINMGSRNPAGAKSLTVKSVCTPQQSVEVKNSVDRFSKILKVCERYKLINRKVKLDHIVRKKPSFCQIPLLVGVHLASFEDSGTSEGSVGYKISSSNFSSSRKTRMLIFSHEYHVIQRSDCPVVDDAAVVKLVMLENLDMGTVEVRVCYGHDGDHSVSLSLLPTFSGSLRSVNQFACQFTSLMIHEGYRIISDQVGSLPCNEEGELGIKKQPTVSNSMLTYRTVEPPATCIAGLSSPPLQNSRSRMPFQVDVAMQSPQPNILTGVNVTAGGNSLSSPQLTHNSSFNLEIDNLQQQMRSIQQLWQQSANKFLWLQYQMQLLKHLEEQELIPMTESTVHLGTAANSHDTVPLNGGRRIIRNIESSSCSHIMGITGSGPIFPEGLMRQLNGLSTSGYRQNYHILGLNYEQLFGALSDGRFAALPKLNTSQGQGFIHGLPALRNASMLSIANTDATNMRNTFNNQREPWAETSQRLHTVLQQDIRSMAMLGPKIAMPRLADQVVSSLPLVPSLHNNLPQLGTQRLNPISVPTSQQMNHGSTSGSGSPEVSAWTHGSVGNSNI</sequence>
<dbReference type="InterPro" id="IPR046467">
    <property type="entry name" value="PHL_dom"/>
</dbReference>
<evidence type="ECO:0000259" key="3">
    <source>
        <dbReference type="Pfam" id="PF20474"/>
    </source>
</evidence>
<feature type="domain" description="Spt20-like SEP" evidence="2">
    <location>
        <begin position="66"/>
        <end position="207"/>
    </location>
</feature>
<proteinExistence type="predicted"/>
<feature type="domain" description="PHL" evidence="3">
    <location>
        <begin position="590"/>
        <end position="742"/>
    </location>
</feature>
<evidence type="ECO:0000256" key="1">
    <source>
        <dbReference type="SAM" id="MobiDB-lite"/>
    </source>
</evidence>
<feature type="compositionally biased region" description="Polar residues" evidence="1">
    <location>
        <begin position="1059"/>
        <end position="1088"/>
    </location>
</feature>
<dbReference type="EMBL" id="JAWXYG010000009">
    <property type="protein sequence ID" value="KAK4263866.1"/>
    <property type="molecule type" value="Genomic_DNA"/>
</dbReference>
<dbReference type="InterPro" id="IPR021950">
    <property type="entry name" value="Spt20"/>
</dbReference>
<name>A0AAE1J7D9_9FABA</name>
<evidence type="ECO:0000313" key="4">
    <source>
        <dbReference type="EMBL" id="KAK4263866.1"/>
    </source>
</evidence>
<dbReference type="GO" id="GO:0003712">
    <property type="term" value="F:transcription coregulator activity"/>
    <property type="evidence" value="ECO:0007669"/>
    <property type="project" value="InterPro"/>
</dbReference>
<keyword evidence="5" id="KW-1185">Reference proteome</keyword>
<dbReference type="Proteomes" id="UP001293593">
    <property type="component" value="Unassembled WGS sequence"/>
</dbReference>
<dbReference type="Pfam" id="PF20474">
    <property type="entry name" value="PHL"/>
    <property type="match status" value="1"/>
</dbReference>
<dbReference type="PANTHER" id="PTHR13526">
    <property type="entry name" value="TRANSCRIPTION FACTOR SPT20 HOMOLOG"/>
    <property type="match status" value="1"/>
</dbReference>
<feature type="region of interest" description="Disordered" evidence="1">
    <location>
        <begin position="1059"/>
        <end position="1103"/>
    </location>
</feature>
<organism evidence="4 5">
    <name type="scientific">Acacia crassicarpa</name>
    <name type="common">northern wattle</name>
    <dbReference type="NCBI Taxonomy" id="499986"/>
    <lineage>
        <taxon>Eukaryota</taxon>
        <taxon>Viridiplantae</taxon>
        <taxon>Streptophyta</taxon>
        <taxon>Embryophyta</taxon>
        <taxon>Tracheophyta</taxon>
        <taxon>Spermatophyta</taxon>
        <taxon>Magnoliopsida</taxon>
        <taxon>eudicotyledons</taxon>
        <taxon>Gunneridae</taxon>
        <taxon>Pentapetalae</taxon>
        <taxon>rosids</taxon>
        <taxon>fabids</taxon>
        <taxon>Fabales</taxon>
        <taxon>Fabaceae</taxon>
        <taxon>Caesalpinioideae</taxon>
        <taxon>mimosoid clade</taxon>
        <taxon>Acacieae</taxon>
        <taxon>Acacia</taxon>
    </lineage>
</organism>
<dbReference type="AlphaFoldDB" id="A0AAE1J7D9"/>
<dbReference type="Pfam" id="PF12090">
    <property type="entry name" value="Spt20_SEP"/>
    <property type="match status" value="1"/>
</dbReference>
<accession>A0AAE1J7D9</accession>
<reference evidence="4" key="1">
    <citation type="submission" date="2023-10" db="EMBL/GenBank/DDBJ databases">
        <title>Chromosome-level genome of the transformable northern wattle, Acacia crassicarpa.</title>
        <authorList>
            <person name="Massaro I."/>
            <person name="Sinha N.R."/>
            <person name="Poethig S."/>
            <person name="Leichty A.R."/>
        </authorList>
    </citation>
    <scope>NUCLEOTIDE SEQUENCE</scope>
    <source>
        <strain evidence="4">Acra3RX</strain>
        <tissue evidence="4">Leaf</tissue>
    </source>
</reference>
<evidence type="ECO:0000313" key="5">
    <source>
        <dbReference type="Proteomes" id="UP001293593"/>
    </source>
</evidence>
<dbReference type="InterPro" id="IPR046468">
    <property type="entry name" value="Spt20-like_SEP"/>
</dbReference>
<comment type="caution">
    <text evidence="4">The sequence shown here is derived from an EMBL/GenBank/DDBJ whole genome shotgun (WGS) entry which is preliminary data.</text>
</comment>
<dbReference type="GO" id="GO:0000124">
    <property type="term" value="C:SAGA complex"/>
    <property type="evidence" value="ECO:0007669"/>
    <property type="project" value="InterPro"/>
</dbReference>
<dbReference type="PANTHER" id="PTHR13526:SF23">
    <property type="entry name" value="PROTEIN PHYTOCHROME-DEPENDENT LATE-FLOWERING-LIKE"/>
    <property type="match status" value="1"/>
</dbReference>